<evidence type="ECO:0000313" key="2">
    <source>
        <dbReference type="Proteomes" id="UP001219433"/>
    </source>
</evidence>
<gene>
    <name evidence="1" type="ORF">BC5_0023</name>
</gene>
<dbReference type="Proteomes" id="UP001219433">
    <property type="component" value="Segment"/>
</dbReference>
<accession>A0AAF0BY73</accession>
<evidence type="ECO:0000313" key="1">
    <source>
        <dbReference type="EMBL" id="WCR32936.1"/>
    </source>
</evidence>
<organism evidence="1 2">
    <name type="scientific">Bacillus phage BC-5</name>
    <dbReference type="NCBI Taxonomy" id="3020389"/>
    <lineage>
        <taxon>Viruses</taxon>
        <taxon>Duplodnaviria</taxon>
        <taxon>Heunggongvirae</taxon>
        <taxon>Uroviricota</taxon>
        <taxon>Caudoviricetes</taxon>
        <taxon>Salasmaviridae</taxon>
        <taxon>Northropvirinae</taxon>
        <taxon>Hemphillvirus</taxon>
        <taxon>Hemphillvirus bece5</taxon>
    </lineage>
</organism>
<proteinExistence type="predicted"/>
<sequence length="78" mass="9133">MEIEIKIEVASIHSNIEQYLPVLKEYYYKKEPSTIYLTHFHELFDLVGKLRKANPKAGFDVSLIVGTDSILIYDDWIE</sequence>
<dbReference type="EMBL" id="OQ187816">
    <property type="protein sequence ID" value="WCR32936.1"/>
    <property type="molecule type" value="Genomic_DNA"/>
</dbReference>
<name>A0AAF0BY73_9CAUD</name>
<keyword evidence="2" id="KW-1185">Reference proteome</keyword>
<reference evidence="1" key="1">
    <citation type="submission" date="2023-01" db="EMBL/GenBank/DDBJ databases">
        <authorList>
            <person name="Liu Y."/>
            <person name="Sun Z."/>
        </authorList>
    </citation>
    <scope>NUCLEOTIDE SEQUENCE</scope>
</reference>
<protein>
    <submittedName>
        <fullName evidence="1">Uncharacterized protein</fullName>
    </submittedName>
</protein>